<name>A0ABT0ISH9_9HYPH</name>
<protein>
    <submittedName>
        <fullName evidence="1">DUF6428 family protein</fullName>
    </submittedName>
</protein>
<dbReference type="InterPro" id="IPR045534">
    <property type="entry name" value="DUF6428"/>
</dbReference>
<proteinExistence type="predicted"/>
<organism evidence="1 2">
    <name type="scientific">Neorhizobium turbinariae</name>
    <dbReference type="NCBI Taxonomy" id="2937795"/>
    <lineage>
        <taxon>Bacteria</taxon>
        <taxon>Pseudomonadati</taxon>
        <taxon>Pseudomonadota</taxon>
        <taxon>Alphaproteobacteria</taxon>
        <taxon>Hyphomicrobiales</taxon>
        <taxon>Rhizobiaceae</taxon>
        <taxon>Rhizobium/Agrobacterium group</taxon>
        <taxon>Neorhizobium</taxon>
    </lineage>
</organism>
<reference evidence="1 2" key="1">
    <citation type="submission" date="2022-04" db="EMBL/GenBank/DDBJ databases">
        <title>Rhizobium coralii sp. nov., isolated from coral Turbinaria peltata.</title>
        <authorList>
            <person name="Sun H."/>
        </authorList>
    </citation>
    <scope>NUCLEOTIDE SEQUENCE [LARGE SCALE GENOMIC DNA]</scope>
    <source>
        <strain evidence="1 2">NTR19</strain>
    </source>
</reference>
<gene>
    <name evidence="1" type="ORF">M0654_12690</name>
</gene>
<dbReference type="RefSeq" id="WP_248683423.1">
    <property type="nucleotide sequence ID" value="NZ_JALPRY010000014.1"/>
</dbReference>
<sequence>MIEARDNADERIDKTTSSDISLGQMLEALAAAPDAPLVFVYGEKRAKPGYHVTEVKAGQFAALDCGGNPEAWDEIFVQLWDVDENAREHMPAGKFSKIIRKVADHVRLEPDARLTFEVSDGVKPMALYCASAPRWLDGIFEVALVARPSSCKPRDRWLAEEQIPTQPGCCAPTSGDACCGFRSPARP</sequence>
<evidence type="ECO:0000313" key="1">
    <source>
        <dbReference type="EMBL" id="MCK8780842.1"/>
    </source>
</evidence>
<dbReference type="Proteomes" id="UP001202827">
    <property type="component" value="Unassembled WGS sequence"/>
</dbReference>
<accession>A0ABT0ISH9</accession>
<dbReference type="Pfam" id="PF20001">
    <property type="entry name" value="DUF6428"/>
    <property type="match status" value="1"/>
</dbReference>
<comment type="caution">
    <text evidence="1">The sequence shown here is derived from an EMBL/GenBank/DDBJ whole genome shotgun (WGS) entry which is preliminary data.</text>
</comment>
<keyword evidence="2" id="KW-1185">Reference proteome</keyword>
<dbReference type="EMBL" id="JALPRY010000014">
    <property type="protein sequence ID" value="MCK8780842.1"/>
    <property type="molecule type" value="Genomic_DNA"/>
</dbReference>
<evidence type="ECO:0000313" key="2">
    <source>
        <dbReference type="Proteomes" id="UP001202827"/>
    </source>
</evidence>